<accession>A0ACC1YJZ1</accession>
<name>A0ACC1YJZ1_MELAZ</name>
<dbReference type="EMBL" id="CM051396">
    <property type="protein sequence ID" value="KAJ4723684.1"/>
    <property type="molecule type" value="Genomic_DNA"/>
</dbReference>
<sequence length="269" mass="28465">MASASLHSPISSVSSPLVFLDIGDAIRQAEIQASWGNHAQQTGESSGTSPIVEKDVQPSPVRVRVTKPGDVHPVAEDSPLDNSAVQNLLEIRPNDVFQDAVHVSGTNTIIEMQRSAASSVTATDVDTNDMGRTLLPSLSDTTENSTVRPPAPEPHVKLGKTFFPLTVQASLSLMTFFFSSGSLSASTDAKLLLHVAVAFNMIGYIGCLIDLLFRQTDSKVVKLMGKFGSTAAVFGFVTTMGILLAHKAAVSIILAATAALLFFIALTKI</sequence>
<reference evidence="1 2" key="1">
    <citation type="journal article" date="2023" name="Science">
        <title>Complex scaffold remodeling in plant triterpene biosynthesis.</title>
        <authorList>
            <person name="De La Pena R."/>
            <person name="Hodgson H."/>
            <person name="Liu J.C."/>
            <person name="Stephenson M.J."/>
            <person name="Martin A.C."/>
            <person name="Owen C."/>
            <person name="Harkess A."/>
            <person name="Leebens-Mack J."/>
            <person name="Jimenez L.E."/>
            <person name="Osbourn A."/>
            <person name="Sattely E.S."/>
        </authorList>
    </citation>
    <scope>NUCLEOTIDE SEQUENCE [LARGE SCALE GENOMIC DNA]</scope>
    <source>
        <strain evidence="2">cv. JPN11</strain>
        <tissue evidence="1">Leaf</tissue>
    </source>
</reference>
<evidence type="ECO:0000313" key="1">
    <source>
        <dbReference type="EMBL" id="KAJ4723684.1"/>
    </source>
</evidence>
<proteinExistence type="predicted"/>
<comment type="caution">
    <text evidence="1">The sequence shown here is derived from an EMBL/GenBank/DDBJ whole genome shotgun (WGS) entry which is preliminary data.</text>
</comment>
<keyword evidence="2" id="KW-1185">Reference proteome</keyword>
<protein>
    <submittedName>
        <fullName evidence="1">Uncharacterized protein</fullName>
    </submittedName>
</protein>
<evidence type="ECO:0000313" key="2">
    <source>
        <dbReference type="Proteomes" id="UP001164539"/>
    </source>
</evidence>
<dbReference type="Proteomes" id="UP001164539">
    <property type="component" value="Chromosome 3"/>
</dbReference>
<gene>
    <name evidence="1" type="ORF">OWV82_007022</name>
</gene>
<organism evidence="1 2">
    <name type="scientific">Melia azedarach</name>
    <name type="common">Chinaberry tree</name>
    <dbReference type="NCBI Taxonomy" id="155640"/>
    <lineage>
        <taxon>Eukaryota</taxon>
        <taxon>Viridiplantae</taxon>
        <taxon>Streptophyta</taxon>
        <taxon>Embryophyta</taxon>
        <taxon>Tracheophyta</taxon>
        <taxon>Spermatophyta</taxon>
        <taxon>Magnoliopsida</taxon>
        <taxon>eudicotyledons</taxon>
        <taxon>Gunneridae</taxon>
        <taxon>Pentapetalae</taxon>
        <taxon>rosids</taxon>
        <taxon>malvids</taxon>
        <taxon>Sapindales</taxon>
        <taxon>Meliaceae</taxon>
        <taxon>Melia</taxon>
    </lineage>
</organism>